<keyword evidence="7" id="KW-0539">Nucleus</keyword>
<dbReference type="GO" id="GO:0004518">
    <property type="term" value="F:nuclease activity"/>
    <property type="evidence" value="ECO:0007669"/>
    <property type="project" value="UniProtKB-KW"/>
</dbReference>
<dbReference type="PANTHER" id="PTHR22930">
    <property type="match status" value="1"/>
</dbReference>
<evidence type="ECO:0000256" key="3">
    <source>
        <dbReference type="ARBA" id="ARBA00006958"/>
    </source>
</evidence>
<comment type="subcellular location">
    <subcellularLocation>
        <location evidence="2">Nucleus</location>
    </subcellularLocation>
</comment>
<sequence>MATTGDTSKPTTPNPTTKKRKPRKPKLTTATAQHVISILNTASSAAYSFLSQNDLYLLPSQCLQLESLLSSLPPPSSQFPLQPSLFNRFVSSATLDFDQRWVQFFRLSRPNFYRLLSLLSPSLVFFLPSTILPETALASALFRLAHGACYKTVARKFGLDSSEASCLAFYSVCKAVNDKLGDLFEFRRDLERIVVGFGWISLPNCCGALGFGRFGVDGEVFGRNGSILVQALVDSEGRFLDISAGWPSSMEPVAIFRQTRLYLGVEDSRESELLKGPTYMLSDGCSIPQYVMGDSCFPLLPWLLTPYSEQDSFGSAEREFNVAHSRAMKLVSTAFGRVKARWQLLARRWKEDSLEFLPFVIVMGCVLHNFLIKWGEPLPEESVGGCLKEEELLVFEGEGDETGQTIRDALAQHLSLASMRK</sequence>
<keyword evidence="6" id="KW-0378">Hydrolase</keyword>
<dbReference type="STRING" id="43335.A0A4U5PK37"/>
<evidence type="ECO:0000256" key="6">
    <source>
        <dbReference type="ARBA" id="ARBA00022801"/>
    </source>
</evidence>
<dbReference type="PANTHER" id="PTHR22930:SF242">
    <property type="entry name" value="LOW PROTEIN: NUCLEASE-LIKE PROTEIN"/>
    <property type="match status" value="1"/>
</dbReference>
<organism evidence="10">
    <name type="scientific">Populus alba</name>
    <name type="common">White poplar</name>
    <dbReference type="NCBI Taxonomy" id="43335"/>
    <lineage>
        <taxon>Eukaryota</taxon>
        <taxon>Viridiplantae</taxon>
        <taxon>Streptophyta</taxon>
        <taxon>Embryophyta</taxon>
        <taxon>Tracheophyta</taxon>
        <taxon>Spermatophyta</taxon>
        <taxon>Magnoliopsida</taxon>
        <taxon>eudicotyledons</taxon>
        <taxon>Gunneridae</taxon>
        <taxon>Pentapetalae</taxon>
        <taxon>rosids</taxon>
        <taxon>fabids</taxon>
        <taxon>Malpighiales</taxon>
        <taxon>Salicaceae</taxon>
        <taxon>Saliceae</taxon>
        <taxon>Populus</taxon>
    </lineage>
</organism>
<evidence type="ECO:0000256" key="4">
    <source>
        <dbReference type="ARBA" id="ARBA00022722"/>
    </source>
</evidence>
<gene>
    <name evidence="10" type="ORF">D5086_0000214100</name>
</gene>
<name>A0A4U5PK37_POPAL</name>
<dbReference type="AlphaFoldDB" id="A0A4U5PK37"/>
<feature type="region of interest" description="Disordered" evidence="8">
    <location>
        <begin position="1"/>
        <end position="26"/>
    </location>
</feature>
<evidence type="ECO:0000259" key="9">
    <source>
        <dbReference type="Pfam" id="PF13359"/>
    </source>
</evidence>
<protein>
    <recommendedName>
        <fullName evidence="9">DDE Tnp4 domain-containing protein</fullName>
    </recommendedName>
</protein>
<dbReference type="InterPro" id="IPR027806">
    <property type="entry name" value="HARBI1_dom"/>
</dbReference>
<dbReference type="Pfam" id="PF13359">
    <property type="entry name" value="DDE_Tnp_4"/>
    <property type="match status" value="1"/>
</dbReference>
<dbReference type="InterPro" id="IPR045249">
    <property type="entry name" value="HARBI1-like"/>
</dbReference>
<comment type="similarity">
    <text evidence="3">Belongs to the HARBI1 family.</text>
</comment>
<evidence type="ECO:0000256" key="7">
    <source>
        <dbReference type="ARBA" id="ARBA00023242"/>
    </source>
</evidence>
<comment type="caution">
    <text evidence="10">The sequence shown here is derived from an EMBL/GenBank/DDBJ whole genome shotgun (WGS) entry which is preliminary data.</text>
</comment>
<evidence type="ECO:0000256" key="1">
    <source>
        <dbReference type="ARBA" id="ARBA00001968"/>
    </source>
</evidence>
<accession>A0A4U5PK37</accession>
<dbReference type="GO" id="GO:0005634">
    <property type="term" value="C:nucleus"/>
    <property type="evidence" value="ECO:0007669"/>
    <property type="project" value="UniProtKB-SubCell"/>
</dbReference>
<feature type="domain" description="DDE Tnp4" evidence="9">
    <location>
        <begin position="226"/>
        <end position="369"/>
    </location>
</feature>
<keyword evidence="4" id="KW-0540">Nuclease</keyword>
<dbReference type="EMBL" id="RCHU01000722">
    <property type="protein sequence ID" value="TKR97187.1"/>
    <property type="molecule type" value="Genomic_DNA"/>
</dbReference>
<evidence type="ECO:0000256" key="5">
    <source>
        <dbReference type="ARBA" id="ARBA00022723"/>
    </source>
</evidence>
<dbReference type="GO" id="GO:0016787">
    <property type="term" value="F:hydrolase activity"/>
    <property type="evidence" value="ECO:0007669"/>
    <property type="project" value="UniProtKB-KW"/>
</dbReference>
<evidence type="ECO:0000256" key="2">
    <source>
        <dbReference type="ARBA" id="ARBA00004123"/>
    </source>
</evidence>
<dbReference type="GO" id="GO:0046872">
    <property type="term" value="F:metal ion binding"/>
    <property type="evidence" value="ECO:0007669"/>
    <property type="project" value="UniProtKB-KW"/>
</dbReference>
<evidence type="ECO:0000256" key="8">
    <source>
        <dbReference type="SAM" id="MobiDB-lite"/>
    </source>
</evidence>
<reference evidence="10" key="1">
    <citation type="submission" date="2018-10" db="EMBL/GenBank/DDBJ databases">
        <title>Population genomic analysis revealed the cold adaptation of white poplar.</title>
        <authorList>
            <person name="Liu Y.-J."/>
        </authorList>
    </citation>
    <scope>NUCLEOTIDE SEQUENCE [LARGE SCALE GENOMIC DNA]</scope>
    <source>
        <strain evidence="10">PAL-ZL1</strain>
    </source>
</reference>
<evidence type="ECO:0000313" key="10">
    <source>
        <dbReference type="EMBL" id="TKR97187.1"/>
    </source>
</evidence>
<keyword evidence="5" id="KW-0479">Metal-binding</keyword>
<proteinExistence type="inferred from homology"/>
<feature type="compositionally biased region" description="Basic residues" evidence="8">
    <location>
        <begin position="17"/>
        <end position="26"/>
    </location>
</feature>
<comment type="cofactor">
    <cofactor evidence="1">
        <name>a divalent metal cation</name>
        <dbReference type="ChEBI" id="CHEBI:60240"/>
    </cofactor>
</comment>